<feature type="compositionally biased region" description="Polar residues" evidence="10">
    <location>
        <begin position="712"/>
        <end position="725"/>
    </location>
</feature>
<keyword evidence="6" id="KW-0805">Transcription regulation</keyword>
<keyword evidence="7" id="KW-0010">Activator</keyword>
<dbReference type="FunFam" id="1.10.472.10:FF:000002">
    <property type="entry name" value="Transcription factor IIIB 90 kDa subunit"/>
    <property type="match status" value="1"/>
</dbReference>
<organism evidence="12 13">
    <name type="scientific">Pseudomassariella vexata</name>
    <dbReference type="NCBI Taxonomy" id="1141098"/>
    <lineage>
        <taxon>Eukaryota</taxon>
        <taxon>Fungi</taxon>
        <taxon>Dikarya</taxon>
        <taxon>Ascomycota</taxon>
        <taxon>Pezizomycotina</taxon>
        <taxon>Sordariomycetes</taxon>
        <taxon>Xylariomycetidae</taxon>
        <taxon>Amphisphaeriales</taxon>
        <taxon>Pseudomassariaceae</taxon>
        <taxon>Pseudomassariella</taxon>
    </lineage>
</organism>
<feature type="region of interest" description="Disordered" evidence="10">
    <location>
        <begin position="629"/>
        <end position="664"/>
    </location>
</feature>
<feature type="compositionally biased region" description="Acidic residues" evidence="10">
    <location>
        <begin position="762"/>
        <end position="779"/>
    </location>
</feature>
<evidence type="ECO:0000313" key="12">
    <source>
        <dbReference type="EMBL" id="ORY57452.1"/>
    </source>
</evidence>
<dbReference type="OrthoDB" id="511529at2759"/>
<feature type="compositionally biased region" description="Polar residues" evidence="10">
    <location>
        <begin position="39"/>
        <end position="67"/>
    </location>
</feature>
<dbReference type="Proteomes" id="UP000193689">
    <property type="component" value="Unassembled WGS sequence"/>
</dbReference>
<evidence type="ECO:0000256" key="8">
    <source>
        <dbReference type="ARBA" id="ARBA00023163"/>
    </source>
</evidence>
<dbReference type="STRING" id="1141098.A0A1Y2DDU4"/>
<dbReference type="GO" id="GO:0001006">
    <property type="term" value="F:RNA polymerase III type 3 promoter sequence-specific DNA binding"/>
    <property type="evidence" value="ECO:0007669"/>
    <property type="project" value="TreeGrafter"/>
</dbReference>
<dbReference type="GO" id="GO:0008270">
    <property type="term" value="F:zinc ion binding"/>
    <property type="evidence" value="ECO:0007669"/>
    <property type="project" value="UniProtKB-KW"/>
</dbReference>
<feature type="region of interest" description="Disordered" evidence="10">
    <location>
        <begin position="687"/>
        <end position="779"/>
    </location>
</feature>
<feature type="region of interest" description="Disordered" evidence="10">
    <location>
        <begin position="355"/>
        <end position="525"/>
    </location>
</feature>
<dbReference type="GO" id="GO:0005634">
    <property type="term" value="C:nucleus"/>
    <property type="evidence" value="ECO:0007669"/>
    <property type="project" value="UniProtKB-SubCell"/>
</dbReference>
<dbReference type="GO" id="GO:0000995">
    <property type="term" value="F:RNA polymerase III general transcription initiation factor activity"/>
    <property type="evidence" value="ECO:0007669"/>
    <property type="project" value="TreeGrafter"/>
</dbReference>
<keyword evidence="13" id="KW-1185">Reference proteome</keyword>
<dbReference type="FunCoup" id="A0A1Y2DDU4">
    <property type="interactions" value="448"/>
</dbReference>
<evidence type="ECO:0000256" key="4">
    <source>
        <dbReference type="ARBA" id="ARBA00022771"/>
    </source>
</evidence>
<feature type="compositionally biased region" description="Basic residues" evidence="10">
    <location>
        <begin position="506"/>
        <end position="516"/>
    </location>
</feature>
<dbReference type="GO" id="GO:0070897">
    <property type="term" value="P:transcription preinitiation complex assembly"/>
    <property type="evidence" value="ECO:0007669"/>
    <property type="project" value="InterPro"/>
</dbReference>
<dbReference type="InterPro" id="IPR000812">
    <property type="entry name" value="TFIIB"/>
</dbReference>
<dbReference type="GO" id="GO:0017025">
    <property type="term" value="F:TBP-class protein binding"/>
    <property type="evidence" value="ECO:0007669"/>
    <property type="project" value="InterPro"/>
</dbReference>
<evidence type="ECO:0000256" key="9">
    <source>
        <dbReference type="ARBA" id="ARBA00023242"/>
    </source>
</evidence>
<dbReference type="PANTHER" id="PTHR11618">
    <property type="entry name" value="TRANSCRIPTION INITIATION FACTOR IIB-RELATED"/>
    <property type="match status" value="1"/>
</dbReference>
<feature type="compositionally biased region" description="Basic residues" evidence="10">
    <location>
        <begin position="639"/>
        <end position="649"/>
    </location>
</feature>
<evidence type="ECO:0000256" key="2">
    <source>
        <dbReference type="ARBA" id="ARBA00010857"/>
    </source>
</evidence>
<dbReference type="GO" id="GO:0000126">
    <property type="term" value="C:transcription factor TFIIIB complex"/>
    <property type="evidence" value="ECO:0007669"/>
    <property type="project" value="TreeGrafter"/>
</dbReference>
<feature type="compositionally biased region" description="Basic and acidic residues" evidence="10">
    <location>
        <begin position="355"/>
        <end position="370"/>
    </location>
</feature>
<keyword evidence="9" id="KW-0539">Nucleus</keyword>
<accession>A0A1Y2DDU4</accession>
<feature type="compositionally biased region" description="Polar residues" evidence="10">
    <location>
        <begin position="687"/>
        <end position="704"/>
    </location>
</feature>
<evidence type="ECO:0000259" key="11">
    <source>
        <dbReference type="SMART" id="SM00385"/>
    </source>
</evidence>
<reference evidence="12 13" key="1">
    <citation type="submission" date="2016-07" db="EMBL/GenBank/DDBJ databases">
        <title>Pervasive Adenine N6-methylation of Active Genes in Fungi.</title>
        <authorList>
            <consortium name="DOE Joint Genome Institute"/>
            <person name="Mondo S.J."/>
            <person name="Dannebaum R.O."/>
            <person name="Kuo R.C."/>
            <person name="Labutti K."/>
            <person name="Haridas S."/>
            <person name="Kuo A."/>
            <person name="Salamov A."/>
            <person name="Ahrendt S.R."/>
            <person name="Lipzen A."/>
            <person name="Sullivan W."/>
            <person name="Andreopoulos W.B."/>
            <person name="Clum A."/>
            <person name="Lindquist E."/>
            <person name="Daum C."/>
            <person name="Ramamoorthy G.K."/>
            <person name="Gryganskyi A."/>
            <person name="Culley D."/>
            <person name="Magnuson J.K."/>
            <person name="James T.Y."/>
            <person name="O'Malley M.A."/>
            <person name="Stajich J.E."/>
            <person name="Spatafora J.W."/>
            <person name="Visel A."/>
            <person name="Grigoriev I.V."/>
        </authorList>
    </citation>
    <scope>NUCLEOTIDE SEQUENCE [LARGE SCALE GENOMIC DNA]</scope>
    <source>
        <strain evidence="12 13">CBS 129021</strain>
    </source>
</reference>
<dbReference type="PANTHER" id="PTHR11618:SF4">
    <property type="entry name" value="TRANSCRIPTION FACTOR IIIB 90 KDA SUBUNIT"/>
    <property type="match status" value="1"/>
</dbReference>
<dbReference type="Gene3D" id="1.10.472.10">
    <property type="entry name" value="Cyclin-like"/>
    <property type="match status" value="2"/>
</dbReference>
<feature type="region of interest" description="Disordered" evidence="10">
    <location>
        <begin position="1"/>
        <end position="22"/>
    </location>
</feature>
<feature type="domain" description="Cyclin-like" evidence="11">
    <location>
        <begin position="145"/>
        <end position="230"/>
    </location>
</feature>
<dbReference type="Gene3D" id="1.20.5.650">
    <property type="entry name" value="Single helix bin"/>
    <property type="match status" value="1"/>
</dbReference>
<protein>
    <recommendedName>
        <fullName evidence="11">Cyclin-like domain-containing protein</fullName>
    </recommendedName>
</protein>
<comment type="subcellular location">
    <subcellularLocation>
        <location evidence="1">Nucleus</location>
    </subcellularLocation>
</comment>
<dbReference type="SMART" id="SM00385">
    <property type="entry name" value="CYCLIN"/>
    <property type="match status" value="2"/>
</dbReference>
<keyword evidence="4" id="KW-0863">Zinc-finger</keyword>
<dbReference type="GeneID" id="63777480"/>
<feature type="compositionally biased region" description="Pro residues" evidence="10">
    <location>
        <begin position="414"/>
        <end position="423"/>
    </location>
</feature>
<dbReference type="RefSeq" id="XP_040710702.1">
    <property type="nucleotide sequence ID" value="XM_040861268.1"/>
</dbReference>
<feature type="compositionally biased region" description="Basic and acidic residues" evidence="10">
    <location>
        <begin position="629"/>
        <end position="638"/>
    </location>
</feature>
<dbReference type="InterPro" id="IPR013150">
    <property type="entry name" value="TFIIB_cyclin"/>
</dbReference>
<gene>
    <name evidence="12" type="ORF">BCR38DRAFT_449166</name>
</gene>
<dbReference type="EMBL" id="MCFJ01000019">
    <property type="protein sequence ID" value="ORY57452.1"/>
    <property type="molecule type" value="Genomic_DNA"/>
</dbReference>
<proteinExistence type="inferred from homology"/>
<evidence type="ECO:0000256" key="10">
    <source>
        <dbReference type="SAM" id="MobiDB-lite"/>
    </source>
</evidence>
<keyword evidence="3" id="KW-0479">Metal-binding</keyword>
<dbReference type="GO" id="GO:0097550">
    <property type="term" value="C:transcription preinitiation complex"/>
    <property type="evidence" value="ECO:0007669"/>
    <property type="project" value="TreeGrafter"/>
</dbReference>
<evidence type="ECO:0000256" key="6">
    <source>
        <dbReference type="ARBA" id="ARBA00023015"/>
    </source>
</evidence>
<dbReference type="AlphaFoldDB" id="A0A1Y2DDU4"/>
<evidence type="ECO:0000256" key="1">
    <source>
        <dbReference type="ARBA" id="ARBA00004123"/>
    </source>
</evidence>
<feature type="domain" description="Cyclin-like" evidence="11">
    <location>
        <begin position="243"/>
        <end position="327"/>
    </location>
</feature>
<sequence>MSSFFKPNKTKKTGFVIKPKGAATDRLRDAMMRIDKETNNSMRSTPGPESSNAPSSRRRNCPNTQCTDPYAPVQDGYCSACGREIDTSNIVSEVQFGETSSGAAMVQGSFVAADQGTTRNMGPGMRRIGGMMSDTREKTIREAKMRMQSFAQQLRLSDNVVNEAVQIFKLCLGANWIQGRGLDKVIPVCFFAACRRQDHCRVMMIDMADLVKINVFEIGHVWKQLDEIYDFGQNQIKGIMPEDLIYRFAEKLDFGDMTNEVATLGTRYCQRMGLDWMVTGRRPSGICGACLLMAARQCGFRRSSREVVYVVKVTMATIEQRLEEFRNVGTADLTVEDFLKQELLETRHDPPAFYKHSAEWQEKEVKEREKSGRKRRRVEDIDENEEQGGGEGTSNGHSSSPRATPVATAASREMPPPPLPPPDTSKMRQVSEFLKKSADPETGAQMVEAFDPNIVPPRPPRVTQEVAEGLDADDPTGEEAVDHLAETYAEGQEEEAGGAEEESSQPKKKGRRKRRKGPQEPVLRFTEEWVADEEDLEKQIEEVISDPSSSEHSKALATAAHLAHIKAMWARSLLPDREISMEEIIDPSEFADDPEVENCKLSPEEADIKEVIWLNTNKDWLRKQQEKEFRKQMEELGPPKKRRNRIKRPRIGEGQLTPASTPGEAAVNAMKKFAMSKRINFDAISGLFQNTKGPGSAVGSSQPASEFGESEVASNEQGASRSARNAQGEDEPQEGEQEDDVQEEEEPFDQYENDEWGKADEVYDEEDDNVRFDEEDQWE</sequence>
<comment type="similarity">
    <text evidence="2">Belongs to the TFIIB family.</text>
</comment>
<evidence type="ECO:0000313" key="13">
    <source>
        <dbReference type="Proteomes" id="UP000193689"/>
    </source>
</evidence>
<feature type="region of interest" description="Disordered" evidence="10">
    <location>
        <begin position="36"/>
        <end position="67"/>
    </location>
</feature>
<evidence type="ECO:0000256" key="5">
    <source>
        <dbReference type="ARBA" id="ARBA00022833"/>
    </source>
</evidence>
<feature type="compositionally biased region" description="Acidic residues" evidence="10">
    <location>
        <begin position="491"/>
        <end position="503"/>
    </location>
</feature>
<keyword evidence="8" id="KW-0804">Transcription</keyword>
<dbReference type="InterPro" id="IPR013763">
    <property type="entry name" value="Cyclin-like_dom"/>
</dbReference>
<feature type="compositionally biased region" description="Acidic residues" evidence="10">
    <location>
        <begin position="728"/>
        <end position="754"/>
    </location>
</feature>
<dbReference type="InParanoid" id="A0A1Y2DDU4"/>
<comment type="caution">
    <text evidence="12">The sequence shown here is derived from an EMBL/GenBank/DDBJ whole genome shotgun (WGS) entry which is preliminary data.</text>
</comment>
<evidence type="ECO:0000256" key="3">
    <source>
        <dbReference type="ARBA" id="ARBA00022723"/>
    </source>
</evidence>
<dbReference type="Pfam" id="PF00382">
    <property type="entry name" value="TFIIB"/>
    <property type="match status" value="2"/>
</dbReference>
<dbReference type="InterPro" id="IPR036915">
    <property type="entry name" value="Cyclin-like_sf"/>
</dbReference>
<dbReference type="InterPro" id="IPR011665">
    <property type="entry name" value="BRF1_TBP-bd_dom"/>
</dbReference>
<feature type="compositionally biased region" description="Acidic residues" evidence="10">
    <location>
        <begin position="468"/>
        <end position="479"/>
    </location>
</feature>
<name>A0A1Y2DDU4_9PEZI</name>
<dbReference type="Pfam" id="PF07741">
    <property type="entry name" value="BRF1"/>
    <property type="match status" value="1"/>
</dbReference>
<dbReference type="SUPFAM" id="SSF47954">
    <property type="entry name" value="Cyclin-like"/>
    <property type="match status" value="2"/>
</dbReference>
<dbReference type="CDD" id="cd20554">
    <property type="entry name" value="CYCLIN_TFIIIB90_rpt2"/>
    <property type="match status" value="1"/>
</dbReference>
<evidence type="ECO:0000256" key="7">
    <source>
        <dbReference type="ARBA" id="ARBA00023159"/>
    </source>
</evidence>
<keyword evidence="5" id="KW-0862">Zinc</keyword>